<sequence>MCGIIGYVGNDEKAVEVILDGLSKLEYRGYDSAGLAIIEKGHLFVEKKSGKLDNLKESLKDAGHYSNVGIGHTRWATHGVPTDVNSHPHCSCDKKVAVVHNGIIENYAVLKDELIEKGYIFSSDTDSEVAAQLFSYLYTGDLLETIMKVRDRIRGSYALGIIHEEQPDKIICTRKESPLIIGLGKDKNFIASDVPAILKYTRDVIFLENDEIAVIEEGKVTVFDKEGKPIEKEVTKIEWDMEQASKNGYPHFMLKEIEEQPAVVERTLEVYIKPDGKVDFGKAFEKIDFEKIKEIDIIACGTAYHAGLQAAYFFKKMAKIKTNVDIASEFRYSDPFLSEDNLVIFISQSGETLDTLMALKLARSKGAKTLAITNVVGSTISREADVVLYTVAGPEISVASTKAYTTQVVTFYLLALYVAFKCNRVTLEEYESYLDKIYSLSEKIGKMFFNKEKIEKIAQEVKDRKNGFYIGRGIDEKITREGSLKMKEITYIHTEAFPAGELKHGPIALIEEGTMIVVVSTQRDMVEKVASNIKELKARGAFVISVTKADYKEILDVSDRVILIDDIDDMVAPLLSMIPLQLLSYYTAVAKGLDVDKPRNLAKSVTVE</sequence>
<organism evidence="13 14">
    <name type="scientific">Fusobacterium ulcerans</name>
    <dbReference type="NCBI Taxonomy" id="861"/>
    <lineage>
        <taxon>Bacteria</taxon>
        <taxon>Fusobacteriati</taxon>
        <taxon>Fusobacteriota</taxon>
        <taxon>Fusobacteriia</taxon>
        <taxon>Fusobacteriales</taxon>
        <taxon>Fusobacteriaceae</taxon>
        <taxon>Fusobacterium</taxon>
    </lineage>
</organism>
<dbReference type="InterPro" id="IPR046348">
    <property type="entry name" value="SIS_dom_sf"/>
</dbReference>
<feature type="active site" description="For Fru-6P isomerization activity" evidence="10">
    <location>
        <position position="603"/>
    </location>
</feature>
<dbReference type="GO" id="GO:0097367">
    <property type="term" value="F:carbohydrate derivative binding"/>
    <property type="evidence" value="ECO:0007669"/>
    <property type="project" value="InterPro"/>
</dbReference>
<dbReference type="FunFam" id="3.40.50.10490:FF:000001">
    <property type="entry name" value="Glutamine--fructose-6-phosphate aminotransferase [isomerizing]"/>
    <property type="match status" value="1"/>
</dbReference>
<comment type="subcellular location">
    <subcellularLocation>
        <location evidence="2 10">Cytoplasm</location>
    </subcellularLocation>
</comment>
<evidence type="ECO:0000313" key="14">
    <source>
        <dbReference type="Proteomes" id="UP000249008"/>
    </source>
</evidence>
<gene>
    <name evidence="10 13" type="primary">glmS</name>
    <name evidence="13" type="ORF">NCTC12112_00607</name>
</gene>
<evidence type="ECO:0000313" key="13">
    <source>
        <dbReference type="EMBL" id="SQJ00277.1"/>
    </source>
</evidence>
<dbReference type="GO" id="GO:0005975">
    <property type="term" value="P:carbohydrate metabolic process"/>
    <property type="evidence" value="ECO:0007669"/>
    <property type="project" value="UniProtKB-UniRule"/>
</dbReference>
<dbReference type="Gene3D" id="3.40.50.10490">
    <property type="entry name" value="Glucose-6-phosphate isomerase like protein, domain 1"/>
    <property type="match status" value="2"/>
</dbReference>
<feature type="domain" description="Glutamine amidotransferase type-2" evidence="11">
    <location>
        <begin position="2"/>
        <end position="226"/>
    </location>
</feature>
<keyword evidence="9" id="KW-0315">Glutamine amidotransferase</keyword>
<dbReference type="RefSeq" id="WP_005978081.1">
    <property type="nucleotide sequence ID" value="NZ_CABKNW010000003.1"/>
</dbReference>
<dbReference type="HAMAP" id="MF_00164">
    <property type="entry name" value="GlmS"/>
    <property type="match status" value="1"/>
</dbReference>
<dbReference type="Gene3D" id="3.60.20.10">
    <property type="entry name" value="Glutamine Phosphoribosylpyrophosphate, subunit 1, domain 1"/>
    <property type="match status" value="1"/>
</dbReference>
<protein>
    <recommendedName>
        <fullName evidence="4 10">Glutamine--fructose-6-phosphate aminotransferase [isomerizing]</fullName>
        <ecNumber evidence="3 10">2.6.1.16</ecNumber>
    </recommendedName>
    <alternativeName>
        <fullName evidence="10">D-fructose-6-phosphate amidotransferase</fullName>
    </alternativeName>
    <alternativeName>
        <fullName evidence="10">GFAT</fullName>
    </alternativeName>
    <alternativeName>
        <fullName evidence="10">Glucosamine-6-phosphate synthase</fullName>
    </alternativeName>
    <alternativeName>
        <fullName evidence="10">Hexosephosphate aminotransferase</fullName>
    </alternativeName>
    <alternativeName>
        <fullName evidence="10">L-glutamine--D-fructose-6-phosphate amidotransferase</fullName>
    </alternativeName>
</protein>
<proteinExistence type="inferred from homology"/>
<dbReference type="NCBIfam" id="TIGR01135">
    <property type="entry name" value="glmS"/>
    <property type="match status" value="1"/>
</dbReference>
<keyword evidence="7 10" id="KW-0808">Transferase</keyword>
<reference evidence="13 14" key="1">
    <citation type="submission" date="2018-06" db="EMBL/GenBank/DDBJ databases">
        <authorList>
            <consortium name="Pathogen Informatics"/>
            <person name="Doyle S."/>
        </authorList>
    </citation>
    <scope>NUCLEOTIDE SEQUENCE [LARGE SCALE GENOMIC DNA]</scope>
    <source>
        <strain evidence="13 14">NCTC12112</strain>
    </source>
</reference>
<evidence type="ECO:0000256" key="1">
    <source>
        <dbReference type="ARBA" id="ARBA00001031"/>
    </source>
</evidence>
<dbReference type="KEGG" id="ful:C4N20_10260"/>
<dbReference type="NCBIfam" id="NF001484">
    <property type="entry name" value="PRK00331.1"/>
    <property type="match status" value="1"/>
</dbReference>
<dbReference type="InterPro" id="IPR005855">
    <property type="entry name" value="GFAT"/>
</dbReference>
<dbReference type="Pfam" id="PF13522">
    <property type="entry name" value="GATase_6"/>
    <property type="match status" value="1"/>
</dbReference>
<feature type="domain" description="SIS" evidence="12">
    <location>
        <begin position="283"/>
        <end position="424"/>
    </location>
</feature>
<dbReference type="GO" id="GO:0006487">
    <property type="term" value="P:protein N-linked glycosylation"/>
    <property type="evidence" value="ECO:0007669"/>
    <property type="project" value="TreeGrafter"/>
</dbReference>
<keyword evidence="8" id="KW-0677">Repeat</keyword>
<dbReference type="InterPro" id="IPR017932">
    <property type="entry name" value="GATase_2_dom"/>
</dbReference>
<dbReference type="Pfam" id="PF01380">
    <property type="entry name" value="SIS"/>
    <property type="match status" value="2"/>
</dbReference>
<evidence type="ECO:0000256" key="7">
    <source>
        <dbReference type="ARBA" id="ARBA00022679"/>
    </source>
</evidence>
<dbReference type="PROSITE" id="PS51464">
    <property type="entry name" value="SIS"/>
    <property type="match status" value="2"/>
</dbReference>
<evidence type="ECO:0000256" key="5">
    <source>
        <dbReference type="ARBA" id="ARBA00022490"/>
    </source>
</evidence>
<comment type="catalytic activity">
    <reaction evidence="1 10">
        <text>D-fructose 6-phosphate + L-glutamine = D-glucosamine 6-phosphate + L-glutamate</text>
        <dbReference type="Rhea" id="RHEA:13237"/>
        <dbReference type="ChEBI" id="CHEBI:29985"/>
        <dbReference type="ChEBI" id="CHEBI:58359"/>
        <dbReference type="ChEBI" id="CHEBI:58725"/>
        <dbReference type="ChEBI" id="CHEBI:61527"/>
        <dbReference type="EC" id="2.6.1.16"/>
    </reaction>
</comment>
<dbReference type="GO" id="GO:0005829">
    <property type="term" value="C:cytosol"/>
    <property type="evidence" value="ECO:0007669"/>
    <property type="project" value="TreeGrafter"/>
</dbReference>
<feature type="active site" description="Nucleophile; for GATase activity" evidence="10">
    <location>
        <position position="2"/>
    </location>
</feature>
<evidence type="ECO:0000256" key="9">
    <source>
        <dbReference type="ARBA" id="ARBA00022962"/>
    </source>
</evidence>
<dbReference type="AlphaFoldDB" id="A0AAX2J916"/>
<keyword evidence="5 10" id="KW-0963">Cytoplasm</keyword>
<keyword evidence="6 10" id="KW-0032">Aminotransferase</keyword>
<dbReference type="InterPro" id="IPR035466">
    <property type="entry name" value="GlmS/AgaS_SIS"/>
</dbReference>
<dbReference type="PROSITE" id="PS51278">
    <property type="entry name" value="GATASE_TYPE_2"/>
    <property type="match status" value="1"/>
</dbReference>
<dbReference type="FunFam" id="3.40.50.10490:FF:000022">
    <property type="entry name" value="Glutamine--fructose-6-phosphate aminotransferase [isomerizing]"/>
    <property type="match status" value="1"/>
</dbReference>
<evidence type="ECO:0000256" key="4">
    <source>
        <dbReference type="ARBA" id="ARBA00016090"/>
    </source>
</evidence>
<dbReference type="GO" id="GO:0006047">
    <property type="term" value="P:UDP-N-acetylglucosamine metabolic process"/>
    <property type="evidence" value="ECO:0007669"/>
    <property type="project" value="TreeGrafter"/>
</dbReference>
<dbReference type="EC" id="2.6.1.16" evidence="3 10"/>
<dbReference type="InterPro" id="IPR047084">
    <property type="entry name" value="GFAT_N"/>
</dbReference>
<dbReference type="GO" id="GO:0004360">
    <property type="term" value="F:glutamine-fructose-6-phosphate transaminase (isomerizing) activity"/>
    <property type="evidence" value="ECO:0007669"/>
    <property type="project" value="UniProtKB-UniRule"/>
</dbReference>
<evidence type="ECO:0000256" key="3">
    <source>
        <dbReference type="ARBA" id="ARBA00012916"/>
    </source>
</evidence>
<dbReference type="GO" id="GO:0006002">
    <property type="term" value="P:fructose 6-phosphate metabolic process"/>
    <property type="evidence" value="ECO:0007669"/>
    <property type="project" value="TreeGrafter"/>
</dbReference>
<accession>A0AAX2J916</accession>
<dbReference type="InterPro" id="IPR001347">
    <property type="entry name" value="SIS_dom"/>
</dbReference>
<dbReference type="CDD" id="cd05009">
    <property type="entry name" value="SIS_GlmS_GlmD_2"/>
    <property type="match status" value="1"/>
</dbReference>
<dbReference type="EMBL" id="LS483487">
    <property type="protein sequence ID" value="SQJ00277.1"/>
    <property type="molecule type" value="Genomic_DNA"/>
</dbReference>
<evidence type="ECO:0000256" key="6">
    <source>
        <dbReference type="ARBA" id="ARBA00022576"/>
    </source>
</evidence>
<dbReference type="FunFam" id="3.60.20.10:FF:000006">
    <property type="entry name" value="Glutamine--fructose-6-phosphate aminotransferase [isomerizing]"/>
    <property type="match status" value="1"/>
</dbReference>
<dbReference type="InterPro" id="IPR029055">
    <property type="entry name" value="Ntn_hydrolases_N"/>
</dbReference>
<feature type="initiator methionine" description="Removed" evidence="10">
    <location>
        <position position="1"/>
    </location>
</feature>
<dbReference type="PANTHER" id="PTHR10937">
    <property type="entry name" value="GLUCOSAMINE--FRUCTOSE-6-PHOSPHATE AMINOTRANSFERASE, ISOMERIZING"/>
    <property type="match status" value="1"/>
</dbReference>
<comment type="function">
    <text evidence="10">Catalyzes the first step in hexosamine metabolism, converting fructose-6P into glucosamine-6P using glutamine as a nitrogen source.</text>
</comment>
<feature type="domain" description="SIS" evidence="12">
    <location>
        <begin position="457"/>
        <end position="598"/>
    </location>
</feature>
<dbReference type="SUPFAM" id="SSF53697">
    <property type="entry name" value="SIS domain"/>
    <property type="match status" value="1"/>
</dbReference>
<dbReference type="Proteomes" id="UP000249008">
    <property type="component" value="Chromosome 1"/>
</dbReference>
<evidence type="ECO:0000259" key="11">
    <source>
        <dbReference type="PROSITE" id="PS51278"/>
    </source>
</evidence>
<dbReference type="PANTHER" id="PTHR10937:SF0">
    <property type="entry name" value="GLUTAMINE--FRUCTOSE-6-PHOSPHATE TRANSAMINASE (ISOMERIZING)"/>
    <property type="match status" value="1"/>
</dbReference>
<evidence type="ECO:0000259" key="12">
    <source>
        <dbReference type="PROSITE" id="PS51464"/>
    </source>
</evidence>
<comment type="subunit">
    <text evidence="10">Homodimer.</text>
</comment>
<name>A0AAX2J916_9FUSO</name>
<evidence type="ECO:0000256" key="10">
    <source>
        <dbReference type="HAMAP-Rule" id="MF_00164"/>
    </source>
</evidence>
<evidence type="ECO:0000256" key="2">
    <source>
        <dbReference type="ARBA" id="ARBA00004496"/>
    </source>
</evidence>
<dbReference type="CDD" id="cd00714">
    <property type="entry name" value="GFAT"/>
    <property type="match status" value="1"/>
</dbReference>
<dbReference type="SUPFAM" id="SSF56235">
    <property type="entry name" value="N-terminal nucleophile aminohydrolases (Ntn hydrolases)"/>
    <property type="match status" value="1"/>
</dbReference>
<dbReference type="GeneID" id="78455196"/>
<dbReference type="CDD" id="cd05008">
    <property type="entry name" value="SIS_GlmS_GlmD_1"/>
    <property type="match status" value="1"/>
</dbReference>
<evidence type="ECO:0000256" key="8">
    <source>
        <dbReference type="ARBA" id="ARBA00022737"/>
    </source>
</evidence>
<dbReference type="InterPro" id="IPR035490">
    <property type="entry name" value="GlmS/FrlB_SIS"/>
</dbReference>